<gene>
    <name evidence="1" type="ORF">LACBIDRAFT_321108</name>
</gene>
<dbReference type="Proteomes" id="UP000001194">
    <property type="component" value="Unassembled WGS sequence"/>
</dbReference>
<dbReference type="HOGENOM" id="CLU_946867_0_0_1"/>
<protein>
    <submittedName>
        <fullName evidence="1">Predicted protein</fullName>
    </submittedName>
</protein>
<dbReference type="OrthoDB" id="3141919at2759"/>
<dbReference type="AlphaFoldDB" id="B0CNT0"/>
<dbReference type="GeneID" id="6069366"/>
<dbReference type="EMBL" id="DS547091">
    <property type="protein sequence ID" value="EDR15992.1"/>
    <property type="molecule type" value="Genomic_DNA"/>
</dbReference>
<dbReference type="KEGG" id="lbc:LACBIDRAFT_321108"/>
<reference evidence="1 2" key="1">
    <citation type="journal article" date="2008" name="Nature">
        <title>The genome of Laccaria bicolor provides insights into mycorrhizal symbiosis.</title>
        <authorList>
            <person name="Martin F."/>
            <person name="Aerts A."/>
            <person name="Ahren D."/>
            <person name="Brun A."/>
            <person name="Danchin E.G.J."/>
            <person name="Duchaussoy F."/>
            <person name="Gibon J."/>
            <person name="Kohler A."/>
            <person name="Lindquist E."/>
            <person name="Pereda V."/>
            <person name="Salamov A."/>
            <person name="Shapiro H.J."/>
            <person name="Wuyts J."/>
            <person name="Blaudez D."/>
            <person name="Buee M."/>
            <person name="Brokstein P."/>
            <person name="Canbaeck B."/>
            <person name="Cohen D."/>
            <person name="Courty P.E."/>
            <person name="Coutinho P.M."/>
            <person name="Delaruelle C."/>
            <person name="Detter J.C."/>
            <person name="Deveau A."/>
            <person name="DiFazio S."/>
            <person name="Duplessis S."/>
            <person name="Fraissinet-Tachet L."/>
            <person name="Lucic E."/>
            <person name="Frey-Klett P."/>
            <person name="Fourrey C."/>
            <person name="Feussner I."/>
            <person name="Gay G."/>
            <person name="Grimwood J."/>
            <person name="Hoegger P.J."/>
            <person name="Jain P."/>
            <person name="Kilaru S."/>
            <person name="Labbe J."/>
            <person name="Lin Y.C."/>
            <person name="Legue V."/>
            <person name="Le Tacon F."/>
            <person name="Marmeisse R."/>
            <person name="Melayah D."/>
            <person name="Montanini B."/>
            <person name="Muratet M."/>
            <person name="Nehls U."/>
            <person name="Niculita-Hirzel H."/>
            <person name="Oudot-Le Secq M.P."/>
            <person name="Peter M."/>
            <person name="Quesneville H."/>
            <person name="Rajashekar B."/>
            <person name="Reich M."/>
            <person name="Rouhier N."/>
            <person name="Schmutz J."/>
            <person name="Yin T."/>
            <person name="Chalot M."/>
            <person name="Henrissat B."/>
            <person name="Kuees U."/>
            <person name="Lucas S."/>
            <person name="Van de Peer Y."/>
            <person name="Podila G.K."/>
            <person name="Polle A."/>
            <person name="Pukkila P.J."/>
            <person name="Richardson P.M."/>
            <person name="Rouze P."/>
            <person name="Sanders I.R."/>
            <person name="Stajich J.E."/>
            <person name="Tunlid A."/>
            <person name="Tuskan G."/>
            <person name="Grigoriev I.V."/>
        </authorList>
    </citation>
    <scope>NUCLEOTIDE SEQUENCE [LARGE SCALE GENOMIC DNA]</scope>
    <source>
        <strain evidence="2">S238N-H82 / ATCC MYA-4686</strain>
    </source>
</reference>
<keyword evidence="2" id="KW-1185">Reference proteome</keyword>
<accession>B0CNT0</accession>
<evidence type="ECO:0000313" key="1">
    <source>
        <dbReference type="EMBL" id="EDR15992.1"/>
    </source>
</evidence>
<dbReference type="InParanoid" id="B0CNT0"/>
<sequence length="294" mass="32852">MTLGDDSPDTTSIQLLSGSLTDFLQYSHKEASKWLLDIAHDICDPVRRRGSLEKQMGPQHWLAVVDTDPLTASVYRYHLHTGVTVGLGKISHREGRSHTSTTGNATTMANDIRQRDGERCWVTGATGSLTNSHICPKRMGDYTARIIFQTFTGNNPSPDLTIFHEIFGLSLLSYLDTLFDVYQLGFHYIAPQIYECHVFANSDDEDYTLFATFRRGCNNFNQPLLHGRHVGPPNPLHNNNPPAGLFRWHYLQQLFASAGRNALTCVELVVALQVTSPALLASSARLWVLELLLV</sequence>
<evidence type="ECO:0000313" key="2">
    <source>
        <dbReference type="Proteomes" id="UP000001194"/>
    </source>
</evidence>
<proteinExistence type="predicted"/>
<dbReference type="RefSeq" id="XP_001874200.1">
    <property type="nucleotide sequence ID" value="XM_001874165.1"/>
</dbReference>
<organism evidence="2">
    <name type="scientific">Laccaria bicolor (strain S238N-H82 / ATCC MYA-4686)</name>
    <name type="common">Bicoloured deceiver</name>
    <name type="synonym">Laccaria laccata var. bicolor</name>
    <dbReference type="NCBI Taxonomy" id="486041"/>
    <lineage>
        <taxon>Eukaryota</taxon>
        <taxon>Fungi</taxon>
        <taxon>Dikarya</taxon>
        <taxon>Basidiomycota</taxon>
        <taxon>Agaricomycotina</taxon>
        <taxon>Agaricomycetes</taxon>
        <taxon>Agaricomycetidae</taxon>
        <taxon>Agaricales</taxon>
        <taxon>Agaricineae</taxon>
        <taxon>Hydnangiaceae</taxon>
        <taxon>Laccaria</taxon>
    </lineage>
</organism>
<name>B0CNT0_LACBS</name>